<evidence type="ECO:0000313" key="2">
    <source>
        <dbReference type="Proteomes" id="UP000198881"/>
    </source>
</evidence>
<organism evidence="1 2">
    <name type="scientific">Micrococcus terreus</name>
    <dbReference type="NCBI Taxonomy" id="574650"/>
    <lineage>
        <taxon>Bacteria</taxon>
        <taxon>Bacillati</taxon>
        <taxon>Actinomycetota</taxon>
        <taxon>Actinomycetes</taxon>
        <taxon>Micrococcales</taxon>
        <taxon>Micrococcaceae</taxon>
        <taxon>Micrococcus</taxon>
    </lineage>
</organism>
<dbReference type="AlphaFoldDB" id="A0A1I7MJ34"/>
<accession>A0A1I7MJ34</accession>
<proteinExistence type="predicted"/>
<dbReference type="EMBL" id="FPCG01000003">
    <property type="protein sequence ID" value="SFV21945.1"/>
    <property type="molecule type" value="Genomic_DNA"/>
</dbReference>
<dbReference type="STRING" id="574650.SAMN04487966_103123"/>
<name>A0A1I7MJ34_9MICC</name>
<reference evidence="1 2" key="1">
    <citation type="submission" date="2016-10" db="EMBL/GenBank/DDBJ databases">
        <authorList>
            <person name="de Groot N.N."/>
        </authorList>
    </citation>
    <scope>NUCLEOTIDE SEQUENCE [LARGE SCALE GENOMIC DNA]</scope>
    <source>
        <strain evidence="1 2">CGMCC 1.7054</strain>
    </source>
</reference>
<evidence type="ECO:0000313" key="1">
    <source>
        <dbReference type="EMBL" id="SFV21945.1"/>
    </source>
</evidence>
<sequence length="333" mass="36496">MARSIDRDFARGTLVRLARGVYCPTEVWLKAAPWDRHLLNAVALSLGSHRSPVFAGPTAAAIHGLPLTSTPSMLHLRAPSRGASGRRDRKTPYGNRTTAETLRRALAKTGTVPHRLPDLPVVHGHWNLPSHPSYPAQTVPVTLSDGTFVGTVLADPAPIALVALMRTGDLELVVPPLDAYLHRHPDGLTTVTELRDTLPSRAQKLRFDSVLALADARAESAGESLSRVVIHQLGFELPEPQVEIRDAAGQLIARVDGLWKQTGLVGEFDGLQKYSGTFAVSTPPSEIVVAEKRREDALRRAGHDVARWIWLDLRNPSRLERILTQHSAPRRRA</sequence>
<keyword evidence="2" id="KW-1185">Reference proteome</keyword>
<gene>
    <name evidence="1" type="ORF">SAMN04487966_103123</name>
</gene>
<protein>
    <submittedName>
        <fullName evidence="1">Transcriptional regulator, AbiEi antitoxin, Type IV TA system</fullName>
    </submittedName>
</protein>
<dbReference type="Proteomes" id="UP000198881">
    <property type="component" value="Unassembled WGS sequence"/>
</dbReference>